<sequence length="27" mass="3131">MDFYLVTLVEVLWFLSHSCTVSKVIIS</sequence>
<reference evidence="1" key="1">
    <citation type="submission" date="2018-02" db="EMBL/GenBank/DDBJ databases">
        <title>Rhizophora mucronata_Transcriptome.</title>
        <authorList>
            <person name="Meera S.P."/>
            <person name="Sreeshan A."/>
            <person name="Augustine A."/>
        </authorList>
    </citation>
    <scope>NUCLEOTIDE SEQUENCE</scope>
    <source>
        <tissue evidence="1">Leaf</tissue>
    </source>
</reference>
<name>A0A2P2QKW9_RHIMU</name>
<dbReference type="EMBL" id="GGEC01087061">
    <property type="protein sequence ID" value="MBX67545.1"/>
    <property type="molecule type" value="Transcribed_RNA"/>
</dbReference>
<evidence type="ECO:0000313" key="1">
    <source>
        <dbReference type="EMBL" id="MBX67545.1"/>
    </source>
</evidence>
<accession>A0A2P2QKW9</accession>
<organism evidence="1">
    <name type="scientific">Rhizophora mucronata</name>
    <name type="common">Asiatic mangrove</name>
    <dbReference type="NCBI Taxonomy" id="61149"/>
    <lineage>
        <taxon>Eukaryota</taxon>
        <taxon>Viridiplantae</taxon>
        <taxon>Streptophyta</taxon>
        <taxon>Embryophyta</taxon>
        <taxon>Tracheophyta</taxon>
        <taxon>Spermatophyta</taxon>
        <taxon>Magnoliopsida</taxon>
        <taxon>eudicotyledons</taxon>
        <taxon>Gunneridae</taxon>
        <taxon>Pentapetalae</taxon>
        <taxon>rosids</taxon>
        <taxon>fabids</taxon>
        <taxon>Malpighiales</taxon>
        <taxon>Rhizophoraceae</taxon>
        <taxon>Rhizophora</taxon>
    </lineage>
</organism>
<protein>
    <submittedName>
        <fullName evidence="1">Uncharacterized protein</fullName>
    </submittedName>
</protein>
<dbReference type="AlphaFoldDB" id="A0A2P2QKW9"/>
<proteinExistence type="predicted"/>